<keyword evidence="4" id="KW-0472">Membrane</keyword>
<protein>
    <recommendedName>
        <fullName evidence="5">Peptidase M14 domain-containing protein</fullName>
    </recommendedName>
</protein>
<evidence type="ECO:0000256" key="2">
    <source>
        <dbReference type="PROSITE-ProRule" id="PRU01379"/>
    </source>
</evidence>
<comment type="caution">
    <text evidence="2">Lacks conserved residue(s) required for the propagation of feature annotation.</text>
</comment>
<evidence type="ECO:0000313" key="6">
    <source>
        <dbReference type="EMBL" id="CUV05879.1"/>
    </source>
</evidence>
<reference evidence="6" key="1">
    <citation type="submission" date="2015-08" db="EMBL/GenBank/DDBJ databases">
        <authorList>
            <person name="Babu N.S."/>
            <person name="Beckwith C.J."/>
            <person name="Beseler K.G."/>
            <person name="Brison A."/>
            <person name="Carone J.V."/>
            <person name="Caskin T.P."/>
            <person name="Diamond M."/>
            <person name="Durham M.E."/>
            <person name="Foxe J.M."/>
            <person name="Go M."/>
            <person name="Henderson B.A."/>
            <person name="Jones I.B."/>
            <person name="McGettigan J.A."/>
            <person name="Micheletti S.J."/>
            <person name="Nasrallah M.E."/>
            <person name="Ortiz D."/>
            <person name="Piller C.R."/>
            <person name="Privatt S.R."/>
            <person name="Schneider S.L."/>
            <person name="Sharp S."/>
            <person name="Smith T.C."/>
            <person name="Stanton J.D."/>
            <person name="Ullery H.E."/>
            <person name="Wilson R.J."/>
            <person name="Serrano M.G."/>
            <person name="Buck G."/>
            <person name="Lee V."/>
            <person name="Wang Y."/>
            <person name="Carvalho R."/>
            <person name="Voegtly L."/>
            <person name="Shi R."/>
            <person name="Duckworth R."/>
            <person name="Johnson A."/>
            <person name="Loviza R."/>
            <person name="Walstead R."/>
            <person name="Shah Z."/>
            <person name="Kiflezghi M."/>
            <person name="Wade K."/>
            <person name="Ball S.L."/>
            <person name="Bradley K.W."/>
            <person name="Asai D.J."/>
            <person name="Bowman C.A."/>
            <person name="Russell D.A."/>
            <person name="Pope W.H."/>
            <person name="Jacobs-Sera D."/>
            <person name="Hendrix R.W."/>
            <person name="Hatfull G.F."/>
        </authorList>
    </citation>
    <scope>NUCLEOTIDE SEQUENCE [LARGE SCALE GENOMIC DNA]</scope>
</reference>
<keyword evidence="4" id="KW-1133">Transmembrane helix</keyword>
<evidence type="ECO:0000256" key="3">
    <source>
        <dbReference type="SAM" id="MobiDB-lite"/>
    </source>
</evidence>
<dbReference type="SUPFAM" id="SSF53187">
    <property type="entry name" value="Zn-dependent exopeptidases"/>
    <property type="match status" value="1"/>
</dbReference>
<dbReference type="GO" id="GO:0004181">
    <property type="term" value="F:metallocarboxypeptidase activity"/>
    <property type="evidence" value="ECO:0007669"/>
    <property type="project" value="InterPro"/>
</dbReference>
<dbReference type="GO" id="GO:0006518">
    <property type="term" value="P:peptide metabolic process"/>
    <property type="evidence" value="ECO:0007669"/>
    <property type="project" value="TreeGrafter"/>
</dbReference>
<dbReference type="VEuPathDB" id="CryptoDB:Chro.40476"/>
<dbReference type="SMART" id="SM00631">
    <property type="entry name" value="Zn_pept"/>
    <property type="match status" value="1"/>
</dbReference>
<dbReference type="PANTHER" id="PTHR11532">
    <property type="entry name" value="PROTEASE M14 CARBOXYPEPTIDASE"/>
    <property type="match status" value="1"/>
</dbReference>
<dbReference type="AlphaFoldDB" id="A0A0S4TFF6"/>
<dbReference type="VEuPathDB" id="CryptoDB:CHUDEA4_4160"/>
<accession>A0A0S4TFF6</accession>
<dbReference type="Gene3D" id="3.40.630.10">
    <property type="entry name" value="Zn peptidases"/>
    <property type="match status" value="1"/>
</dbReference>
<dbReference type="GO" id="GO:0008270">
    <property type="term" value="F:zinc ion binding"/>
    <property type="evidence" value="ECO:0007669"/>
    <property type="project" value="InterPro"/>
</dbReference>
<proteinExistence type="inferred from homology"/>
<name>A0A0S4TFF6_CRYHO</name>
<dbReference type="InterPro" id="IPR050753">
    <property type="entry name" value="Peptidase_M14_domain"/>
</dbReference>
<evidence type="ECO:0000256" key="4">
    <source>
        <dbReference type="SAM" id="Phobius"/>
    </source>
</evidence>
<evidence type="ECO:0000256" key="1">
    <source>
        <dbReference type="ARBA" id="ARBA00005988"/>
    </source>
</evidence>
<dbReference type="PROSITE" id="PS52035">
    <property type="entry name" value="PEPTIDASE_M14"/>
    <property type="match status" value="1"/>
</dbReference>
<sequence length="1196" mass="139486">HINILFKMTIKVYLHLLILALFICNGLVYGFEMENIGSYIRSLIGFNKKNDSFNEQSMFKYKSYIQHLNLLEELETKCSNIMKIYKYNSEKGLYCGESKCQYLHIKLGISNINYDVPNILFISGIHGDEKLGVEIATEFISSICDQYINHNNIGIKYLLSTRNIWIIPIANPWGFYHNKRTEEEIDVNRDFPSKSGENCLQSESSKMIYNLFNLKSFVFVAALHGGLKSISYGNGYFDDIDENNKIFEFIAKDLQASAGKILNNNDIHKLNYFYDQIGNIAKTVYPIKGGFEDWSLYGYNVSHILCSDYIQKSHSANKGGSLTFLIETDHQKTPNQDTLGSKSDLFSLIDLDKLSIQPSHITRNIRMLLKLTEYTYPDIIFFNKPPSTVYFGQTFTLYIAIIGCYSFSNLRIKLENNNNNINHYSNTNLNSEQQPIYLNFYVNEGLDGLQNTIYYKRCSSLFLNNQEIQDILDNDSFYTSKDKCNESNLLTKIVNRSFRVKNKCKSIYQFNKFKPIKIFVKVPNETKILNTMNGEIENFLLKIELEFDTELTQTISYSNKNIFEKFTKLRSSQNGNKIDRPIIIPIQKDNMLSKNIQNSEIETQFYSNSYDPSKSLLFSGFQIKVIKPQEILQIEFSTCSESSIQNIGKLSKSCQTFLDFTEKALNIQNYIYNNSNPLSNIFQYLESNRIPNSMNYQVFQDNIKYIQKNVNHELEGNLYIIPSEPRTSSIITKSNMNNNNNNNNVEIIKPIPSLLENETTISTTLPFFNNITLELTIAVSNEPKNNGEYVILKFAEFLNLLNYNISKYHNIEKILDNNNKDLNYVGIISINDFYKDDNEEFQFQKIKAISRQRIYEMITEIQNREDLYQFNEDRKIELLGKYYIILRYLKNNLISISLGKVHIDNYIKNSLGMNIKEFQTYKNSNINLMEDFNSNMNNNNNNNNNNNIQEKNNNIYQEPLIIALKEQLKSWWYNNSKDYIDFRLVLVFCGLLMIIFAIILLLIKMMRYYNWVPLKSLKLELKKRFRTNSKIFIIDISSDENSDISQDKEKKRKRRVKSRKIYDSQEISYTPRSEYLSNKSYTLSQRFNTNNSETSEKVRDSPSNSPSSKEFKLSNLNMSLSHSSLSSFDNFKSRTNTIKELEIIEMERNLDIGITNPNLNNNNDNNNNNTKNAYTELSTFVSKNNKFQDQDNTHDH</sequence>
<evidence type="ECO:0000259" key="5">
    <source>
        <dbReference type="PROSITE" id="PS52035"/>
    </source>
</evidence>
<keyword evidence="4" id="KW-0812">Transmembrane</keyword>
<feature type="domain" description="Peptidase M14" evidence="5">
    <location>
        <begin position="60"/>
        <end position="328"/>
    </location>
</feature>
<dbReference type="GO" id="GO:0005615">
    <property type="term" value="C:extracellular space"/>
    <property type="evidence" value="ECO:0007669"/>
    <property type="project" value="TreeGrafter"/>
</dbReference>
<organism evidence="6">
    <name type="scientific">Cryptosporidium hominis</name>
    <dbReference type="NCBI Taxonomy" id="237895"/>
    <lineage>
        <taxon>Eukaryota</taxon>
        <taxon>Sar</taxon>
        <taxon>Alveolata</taxon>
        <taxon>Apicomplexa</taxon>
        <taxon>Conoidasida</taxon>
        <taxon>Coccidia</taxon>
        <taxon>Eucoccidiorida</taxon>
        <taxon>Eimeriorina</taxon>
        <taxon>Cryptosporidiidae</taxon>
        <taxon>Cryptosporidium</taxon>
    </lineage>
</organism>
<dbReference type="PROSITE" id="PS00132">
    <property type="entry name" value="CARBOXYPEPT_ZN_1"/>
    <property type="match status" value="1"/>
</dbReference>
<dbReference type="GO" id="GO:0016485">
    <property type="term" value="P:protein processing"/>
    <property type="evidence" value="ECO:0007669"/>
    <property type="project" value="TreeGrafter"/>
</dbReference>
<feature type="transmembrane region" description="Helical" evidence="4">
    <location>
        <begin position="12"/>
        <end position="31"/>
    </location>
</feature>
<feature type="region of interest" description="Disordered" evidence="3">
    <location>
        <begin position="1087"/>
        <end position="1111"/>
    </location>
</feature>
<dbReference type="Pfam" id="PF00246">
    <property type="entry name" value="Peptidase_M14"/>
    <property type="match status" value="1"/>
</dbReference>
<dbReference type="VEuPathDB" id="CryptoDB:GY17_00003381"/>
<dbReference type="VEuPathDB" id="CryptoDB:ChTU502y2012_422g0020"/>
<comment type="similarity">
    <text evidence="1 2">Belongs to the peptidase M14 family.</text>
</comment>
<feature type="non-terminal residue" evidence="6">
    <location>
        <position position="1"/>
    </location>
</feature>
<dbReference type="PANTHER" id="PTHR11532:SF57">
    <property type="entry name" value="CARBOXYPEPTIDASE D, B"/>
    <property type="match status" value="1"/>
</dbReference>
<dbReference type="CDD" id="cd00596">
    <property type="entry name" value="Peptidase_M14_like"/>
    <property type="match status" value="1"/>
</dbReference>
<dbReference type="Proteomes" id="UP000199752">
    <property type="component" value="Chromosome 4"/>
</dbReference>
<feature type="transmembrane region" description="Helical" evidence="4">
    <location>
        <begin position="984"/>
        <end position="1003"/>
    </location>
</feature>
<gene>
    <name evidence="6" type="ORF">CHUDEA4_4160</name>
</gene>
<dbReference type="InterPro" id="IPR000834">
    <property type="entry name" value="Peptidase_M14"/>
</dbReference>
<dbReference type="EMBL" id="LN877950">
    <property type="protein sequence ID" value="CUV05879.1"/>
    <property type="molecule type" value="Genomic_DNA"/>
</dbReference>
<dbReference type="InterPro" id="IPR057246">
    <property type="entry name" value="CARBOXYPEPT_ZN_1"/>
</dbReference>